<keyword evidence="2" id="KW-0378">Hydrolase</keyword>
<evidence type="ECO:0000313" key="3">
    <source>
        <dbReference type="Proteomes" id="UP001300348"/>
    </source>
</evidence>
<dbReference type="RefSeq" id="WP_189758693.1">
    <property type="nucleotide sequence ID" value="NZ_CAWPOC010000149.1"/>
</dbReference>
<proteinExistence type="predicted"/>
<name>A0ABY9XJ83_9GAMM</name>
<sequence length="299" mass="34258">MTIIFCNTGWMEHYDGIDGDFLRDGGSYNEENTGLEVCNFTNVNGYVYGYVQSPGKINIERLGAGKFDNKIDNITVVWLARHERGGTVVVGWYKNATVYREPQKLDTPSEKQKRNDINIYRIKALWDDAFLLPVEKRTLLIPRKVEGGIGQSLIWYADKPESKEHVKKVHDLIDGRGTNNNIPNIDLDYFGVEGNPRLRLHIMRERNSGLVNKKKESVLDEKGTLKCEVCNFDFLEFYGDVGKGFCEVHHLNPLHKSDGETRTELSDLAIVCSNCHRMIHRKDPMISIKDLSKIINQKR</sequence>
<dbReference type="Pfam" id="PF01844">
    <property type="entry name" value="HNH"/>
    <property type="match status" value="1"/>
</dbReference>
<keyword evidence="2" id="KW-0540">Nuclease</keyword>
<gene>
    <name evidence="2" type="ORF">QL112_002735</name>
</gene>
<evidence type="ECO:0000313" key="2">
    <source>
        <dbReference type="EMBL" id="WNH02667.1"/>
    </source>
</evidence>
<protein>
    <submittedName>
        <fullName evidence="2">HNH endonuclease</fullName>
    </submittedName>
</protein>
<dbReference type="EMBL" id="CP133647">
    <property type="protein sequence ID" value="WNH02667.1"/>
    <property type="molecule type" value="Genomic_DNA"/>
</dbReference>
<reference evidence="2 3" key="1">
    <citation type="journal article" date="2023" name="Access Microbiol">
        <title>The genome of a steinernematid-associated Pseudomonas piscis bacterium encodes the biosynthesis of insect toxins.</title>
        <authorList>
            <person name="Awori R.M."/>
            <person name="Hendre P."/>
            <person name="Amugune N.O."/>
        </authorList>
    </citation>
    <scope>NUCLEOTIDE SEQUENCE [LARGE SCALE GENOMIC DNA]</scope>
    <source>
        <strain evidence="2 3">97</strain>
    </source>
</reference>
<dbReference type="InterPro" id="IPR002711">
    <property type="entry name" value="HNH"/>
</dbReference>
<keyword evidence="3" id="KW-1185">Reference proteome</keyword>
<evidence type="ECO:0000259" key="1">
    <source>
        <dbReference type="Pfam" id="PF01844"/>
    </source>
</evidence>
<organism evidence="2 3">
    <name type="scientific">Xenorhabdus griffiniae</name>
    <dbReference type="NCBI Taxonomy" id="351672"/>
    <lineage>
        <taxon>Bacteria</taxon>
        <taxon>Pseudomonadati</taxon>
        <taxon>Pseudomonadota</taxon>
        <taxon>Gammaproteobacteria</taxon>
        <taxon>Enterobacterales</taxon>
        <taxon>Morganellaceae</taxon>
        <taxon>Xenorhabdus</taxon>
    </lineage>
</organism>
<dbReference type="GO" id="GO:0004519">
    <property type="term" value="F:endonuclease activity"/>
    <property type="evidence" value="ECO:0007669"/>
    <property type="project" value="UniProtKB-KW"/>
</dbReference>
<accession>A0ABY9XJ83</accession>
<keyword evidence="2" id="KW-0255">Endonuclease</keyword>
<dbReference type="GeneID" id="88854438"/>
<feature type="domain" description="HNH" evidence="1">
    <location>
        <begin position="227"/>
        <end position="281"/>
    </location>
</feature>
<dbReference type="Proteomes" id="UP001300348">
    <property type="component" value="Chromosome"/>
</dbReference>